<feature type="non-terminal residue" evidence="1">
    <location>
        <position position="33"/>
    </location>
</feature>
<protein>
    <submittedName>
        <fullName evidence="1">Uncharacterized protein</fullName>
    </submittedName>
</protein>
<proteinExistence type="predicted"/>
<accession>X1BG58</accession>
<reference evidence="1" key="1">
    <citation type="journal article" date="2014" name="Front. Microbiol.">
        <title>High frequency of phylogenetically diverse reductive dehalogenase-homologous genes in deep subseafloor sedimentary metagenomes.</title>
        <authorList>
            <person name="Kawai M."/>
            <person name="Futagami T."/>
            <person name="Toyoda A."/>
            <person name="Takaki Y."/>
            <person name="Nishi S."/>
            <person name="Hori S."/>
            <person name="Arai W."/>
            <person name="Tsubouchi T."/>
            <person name="Morono Y."/>
            <person name="Uchiyama I."/>
            <person name="Ito T."/>
            <person name="Fujiyama A."/>
            <person name="Inagaki F."/>
            <person name="Takami H."/>
        </authorList>
    </citation>
    <scope>NUCLEOTIDE SEQUENCE</scope>
    <source>
        <strain evidence="1">Expedition CK06-06</strain>
    </source>
</reference>
<dbReference type="EMBL" id="BART01023637">
    <property type="protein sequence ID" value="GAG94929.1"/>
    <property type="molecule type" value="Genomic_DNA"/>
</dbReference>
<dbReference type="AlphaFoldDB" id="X1BG58"/>
<comment type="caution">
    <text evidence="1">The sequence shown here is derived from an EMBL/GenBank/DDBJ whole genome shotgun (WGS) entry which is preliminary data.</text>
</comment>
<gene>
    <name evidence="1" type="ORF">S01H4_42942</name>
</gene>
<name>X1BG58_9ZZZZ</name>
<organism evidence="1">
    <name type="scientific">marine sediment metagenome</name>
    <dbReference type="NCBI Taxonomy" id="412755"/>
    <lineage>
        <taxon>unclassified sequences</taxon>
        <taxon>metagenomes</taxon>
        <taxon>ecological metagenomes</taxon>
    </lineage>
</organism>
<evidence type="ECO:0000313" key="1">
    <source>
        <dbReference type="EMBL" id="GAG94929.1"/>
    </source>
</evidence>
<sequence>MITEGKDCETEEIEKMEKLREVGLTSEEKKYYI</sequence>